<dbReference type="PANTHER" id="PTHR43252:SF5">
    <property type="entry name" value="TRANSCRIPTIONAL REGULATOR, PADR-LIKE FAMILY"/>
    <property type="match status" value="1"/>
</dbReference>
<comment type="caution">
    <text evidence="2">The sequence shown here is derived from an EMBL/GenBank/DDBJ whole genome shotgun (WGS) entry which is preliminary data.</text>
</comment>
<name>A0A2V2N383_9EURY</name>
<proteinExistence type="predicted"/>
<accession>A0A2V2N383</accession>
<gene>
    <name evidence="2" type="ORF">DLD82_17160</name>
</gene>
<reference evidence="2 3" key="1">
    <citation type="submission" date="2018-05" db="EMBL/GenBank/DDBJ databases">
        <title>Draft genome of Methanospirillum stamsii Pt1.</title>
        <authorList>
            <person name="Dueholm M.S."/>
            <person name="Nielsen P.H."/>
            <person name="Bakmann L.F."/>
            <person name="Otzen D.E."/>
        </authorList>
    </citation>
    <scope>NUCLEOTIDE SEQUENCE [LARGE SCALE GENOMIC DNA]</scope>
    <source>
        <strain evidence="2 3">Pt1</strain>
    </source>
</reference>
<dbReference type="Pfam" id="PF03551">
    <property type="entry name" value="PadR"/>
    <property type="match status" value="1"/>
</dbReference>
<evidence type="ECO:0000313" key="3">
    <source>
        <dbReference type="Proteomes" id="UP000245934"/>
    </source>
</evidence>
<dbReference type="Gene3D" id="1.10.10.10">
    <property type="entry name" value="Winged helix-like DNA-binding domain superfamily/Winged helix DNA-binding domain"/>
    <property type="match status" value="1"/>
</dbReference>
<evidence type="ECO:0000313" key="2">
    <source>
        <dbReference type="EMBL" id="PWR69683.1"/>
    </source>
</evidence>
<protein>
    <submittedName>
        <fullName evidence="2">PadR family transcriptional regulator</fullName>
    </submittedName>
</protein>
<dbReference type="InterPro" id="IPR005149">
    <property type="entry name" value="Tscrpt_reg_PadR_N"/>
</dbReference>
<dbReference type="InterPro" id="IPR036388">
    <property type="entry name" value="WH-like_DNA-bd_sf"/>
</dbReference>
<organism evidence="2 3">
    <name type="scientific">Methanospirillum stamsii</name>
    <dbReference type="NCBI Taxonomy" id="1277351"/>
    <lineage>
        <taxon>Archaea</taxon>
        <taxon>Methanobacteriati</taxon>
        <taxon>Methanobacteriota</taxon>
        <taxon>Stenosarchaea group</taxon>
        <taxon>Methanomicrobia</taxon>
        <taxon>Methanomicrobiales</taxon>
        <taxon>Methanospirillaceae</taxon>
        <taxon>Methanospirillum</taxon>
    </lineage>
</organism>
<dbReference type="SUPFAM" id="SSF46785">
    <property type="entry name" value="Winged helix' DNA-binding domain"/>
    <property type="match status" value="1"/>
</dbReference>
<dbReference type="PANTHER" id="PTHR43252">
    <property type="entry name" value="TRANSCRIPTIONAL REGULATOR YQJI"/>
    <property type="match status" value="1"/>
</dbReference>
<keyword evidence="3" id="KW-1185">Reference proteome</keyword>
<sequence length="162" mass="19265">MFIMKNIWKFAPEDGKERGLLTLLVLHLLEKKPQSGYELLKEISETTDNTWVPNKGTLYPLLKSLEQEGLIQVKEIGKRSKITFELTEEGRMMHHTLKEKKDEAETRVTFFKKLHREIFGEEKFTFINFMMDIRFYVEDLPPEKQQKAIEILQKSFDEIKKI</sequence>
<dbReference type="InterPro" id="IPR036390">
    <property type="entry name" value="WH_DNA-bd_sf"/>
</dbReference>
<feature type="domain" description="Transcription regulator PadR N-terminal" evidence="1">
    <location>
        <begin position="25"/>
        <end position="92"/>
    </location>
</feature>
<evidence type="ECO:0000259" key="1">
    <source>
        <dbReference type="Pfam" id="PF03551"/>
    </source>
</evidence>
<dbReference type="AlphaFoldDB" id="A0A2V2N383"/>
<dbReference type="OrthoDB" id="56053at2157"/>
<dbReference type="EMBL" id="QGMZ01000056">
    <property type="protein sequence ID" value="PWR69683.1"/>
    <property type="molecule type" value="Genomic_DNA"/>
</dbReference>
<dbReference type="Proteomes" id="UP000245934">
    <property type="component" value="Unassembled WGS sequence"/>
</dbReference>